<feature type="domain" description="TNase-like" evidence="5">
    <location>
        <begin position="47"/>
        <end position="174"/>
    </location>
</feature>
<evidence type="ECO:0000313" key="6">
    <source>
        <dbReference type="EMBL" id="SHF53427.1"/>
    </source>
</evidence>
<gene>
    <name evidence="6" type="ORF">SAMN02745157_2334</name>
</gene>
<dbReference type="InterPro" id="IPR016071">
    <property type="entry name" value="Staphylococal_nuclease_OB-fold"/>
</dbReference>
<keyword evidence="7" id="KW-1185">Reference proteome</keyword>
<accession>A0A1M5CFN3</accession>
<reference evidence="6 7" key="1">
    <citation type="submission" date="2016-11" db="EMBL/GenBank/DDBJ databases">
        <authorList>
            <person name="Jaros S."/>
            <person name="Januszkiewicz K."/>
            <person name="Wedrychowicz H."/>
        </authorList>
    </citation>
    <scope>NUCLEOTIDE SEQUENCE [LARGE SCALE GENOMIC DNA]</scope>
    <source>
        <strain evidence="6 7">DSM 19436</strain>
    </source>
</reference>
<dbReference type="PANTHER" id="PTHR12302:SF3">
    <property type="entry name" value="SERINE_THREONINE-PROTEIN KINASE 31"/>
    <property type="match status" value="1"/>
</dbReference>
<dbReference type="OrthoDB" id="7618306at2"/>
<sequence>MGETSFPTKWLAWRPGTVRLMLVLSFAPMAAPALARAECILQPGDGGTVAAVIDGATLRLDDGLVVRLAGIAAPEPPLAATPPAWPLAAASREALVRLALGKDVALEFPGADRDRYGRAVAVVTAEGAAGSLAEALLAEGLARVMPGDEASDCLSPLFATEREAREKRLGLWADPYYAIRAARDPALVDRADAYDLVEGRVVSVGVRGRVAYLDFGRDWRTDFTAVVVEPAGEALAALGRAPVSLKGRQVRLRGWIERHDGPSLRVTNPAQLELLDDGD</sequence>
<organism evidence="6 7">
    <name type="scientific">Kaistia soli DSM 19436</name>
    <dbReference type="NCBI Taxonomy" id="1122133"/>
    <lineage>
        <taxon>Bacteria</taxon>
        <taxon>Pseudomonadati</taxon>
        <taxon>Pseudomonadota</taxon>
        <taxon>Alphaproteobacteria</taxon>
        <taxon>Hyphomicrobiales</taxon>
        <taxon>Kaistiaceae</taxon>
        <taxon>Kaistia</taxon>
    </lineage>
</organism>
<evidence type="ECO:0000256" key="2">
    <source>
        <dbReference type="ARBA" id="ARBA00022759"/>
    </source>
</evidence>
<name>A0A1M5CFN3_9HYPH</name>
<dbReference type="PROSITE" id="PS50830">
    <property type="entry name" value="TNASE_3"/>
    <property type="match status" value="1"/>
</dbReference>
<evidence type="ECO:0000256" key="1">
    <source>
        <dbReference type="ARBA" id="ARBA00022722"/>
    </source>
</evidence>
<evidence type="ECO:0000259" key="5">
    <source>
        <dbReference type="PROSITE" id="PS50830"/>
    </source>
</evidence>
<evidence type="ECO:0000256" key="3">
    <source>
        <dbReference type="ARBA" id="ARBA00022801"/>
    </source>
</evidence>
<dbReference type="SUPFAM" id="SSF50199">
    <property type="entry name" value="Staphylococcal nuclease"/>
    <property type="match status" value="1"/>
</dbReference>
<protein>
    <submittedName>
        <fullName evidence="6">Endonuclease YncB, thermonuclease family</fullName>
    </submittedName>
</protein>
<dbReference type="Pfam" id="PF00565">
    <property type="entry name" value="SNase"/>
    <property type="match status" value="1"/>
</dbReference>
<dbReference type="Gene3D" id="2.40.50.90">
    <property type="match status" value="1"/>
</dbReference>
<keyword evidence="4" id="KW-0732">Signal</keyword>
<evidence type="ECO:0000256" key="4">
    <source>
        <dbReference type="SAM" id="SignalP"/>
    </source>
</evidence>
<feature type="chain" id="PRO_5012386600" evidence="4">
    <location>
        <begin position="36"/>
        <end position="279"/>
    </location>
</feature>
<evidence type="ECO:0000313" key="7">
    <source>
        <dbReference type="Proteomes" id="UP000184485"/>
    </source>
</evidence>
<keyword evidence="2 6" id="KW-0255">Endonuclease</keyword>
<dbReference type="PANTHER" id="PTHR12302">
    <property type="entry name" value="EBNA2 BINDING PROTEIN P100"/>
    <property type="match status" value="1"/>
</dbReference>
<dbReference type="GO" id="GO:0016787">
    <property type="term" value="F:hydrolase activity"/>
    <property type="evidence" value="ECO:0007669"/>
    <property type="project" value="UniProtKB-KW"/>
</dbReference>
<keyword evidence="3" id="KW-0378">Hydrolase</keyword>
<dbReference type="GO" id="GO:0004519">
    <property type="term" value="F:endonuclease activity"/>
    <property type="evidence" value="ECO:0007669"/>
    <property type="project" value="UniProtKB-KW"/>
</dbReference>
<dbReference type="Proteomes" id="UP000184485">
    <property type="component" value="Unassembled WGS sequence"/>
</dbReference>
<dbReference type="InterPro" id="IPR035437">
    <property type="entry name" value="SNase_OB-fold_sf"/>
</dbReference>
<dbReference type="EMBL" id="FQUP01000002">
    <property type="protein sequence ID" value="SHF53427.1"/>
    <property type="molecule type" value="Genomic_DNA"/>
</dbReference>
<dbReference type="SMART" id="SM00318">
    <property type="entry name" value="SNc"/>
    <property type="match status" value="1"/>
</dbReference>
<keyword evidence="1" id="KW-0540">Nuclease</keyword>
<feature type="signal peptide" evidence="4">
    <location>
        <begin position="1"/>
        <end position="35"/>
    </location>
</feature>
<proteinExistence type="predicted"/>
<dbReference type="STRING" id="1122133.SAMN02745157_2334"/>
<dbReference type="AlphaFoldDB" id="A0A1M5CFN3"/>